<feature type="compositionally biased region" description="Acidic residues" evidence="1">
    <location>
        <begin position="200"/>
        <end position="217"/>
    </location>
</feature>
<feature type="region of interest" description="Disordered" evidence="1">
    <location>
        <begin position="200"/>
        <end position="227"/>
    </location>
</feature>
<evidence type="ECO:0000313" key="3">
    <source>
        <dbReference type="EMBL" id="KAF2077512.1"/>
    </source>
</evidence>
<feature type="region of interest" description="Disordered" evidence="1">
    <location>
        <begin position="132"/>
        <end position="166"/>
    </location>
</feature>
<dbReference type="EMBL" id="AJWJ01000027">
    <property type="protein sequence ID" value="KAF2077512.1"/>
    <property type="molecule type" value="Genomic_DNA"/>
</dbReference>
<feature type="transmembrane region" description="Helical" evidence="2">
    <location>
        <begin position="373"/>
        <end position="398"/>
    </location>
</feature>
<feature type="compositionally biased region" description="Low complexity" evidence="1">
    <location>
        <begin position="16"/>
        <end position="31"/>
    </location>
</feature>
<dbReference type="SUPFAM" id="SSF103473">
    <property type="entry name" value="MFS general substrate transporter"/>
    <property type="match status" value="1"/>
</dbReference>
<name>A0A8J4Q2F2_9MYCE</name>
<dbReference type="OrthoDB" id="17198at2759"/>
<feature type="transmembrane region" description="Helical" evidence="2">
    <location>
        <begin position="348"/>
        <end position="367"/>
    </location>
</feature>
<dbReference type="InterPro" id="IPR036259">
    <property type="entry name" value="MFS_trans_sf"/>
</dbReference>
<feature type="transmembrane region" description="Helical" evidence="2">
    <location>
        <begin position="274"/>
        <end position="294"/>
    </location>
</feature>
<dbReference type="Proteomes" id="UP000695562">
    <property type="component" value="Unassembled WGS sequence"/>
</dbReference>
<reference evidence="3" key="1">
    <citation type="submission" date="2020-01" db="EMBL/GenBank/DDBJ databases">
        <title>Development of genomics and gene disruption for Polysphondylium violaceum indicates a role for the polyketide synthase stlB in stalk morphogenesis.</title>
        <authorList>
            <person name="Narita B."/>
            <person name="Kawabe Y."/>
            <person name="Kin K."/>
            <person name="Saito T."/>
            <person name="Gibbs R."/>
            <person name="Kuspa A."/>
            <person name="Muzny D."/>
            <person name="Queller D."/>
            <person name="Richards S."/>
            <person name="Strassman J."/>
            <person name="Sucgang R."/>
            <person name="Worley K."/>
            <person name="Schaap P."/>
        </authorList>
    </citation>
    <scope>NUCLEOTIDE SEQUENCE</scope>
    <source>
        <strain evidence="3">QSvi11</strain>
    </source>
</reference>
<keyword evidence="2" id="KW-1133">Transmembrane helix</keyword>
<feature type="transmembrane region" description="Helical" evidence="2">
    <location>
        <begin position="642"/>
        <end position="665"/>
    </location>
</feature>
<keyword evidence="2" id="KW-0812">Transmembrane</keyword>
<feature type="region of interest" description="Disordered" evidence="1">
    <location>
        <begin position="1"/>
        <end position="114"/>
    </location>
</feature>
<feature type="compositionally biased region" description="Pro residues" evidence="1">
    <location>
        <begin position="32"/>
        <end position="42"/>
    </location>
</feature>
<feature type="transmembrane region" description="Helical" evidence="2">
    <location>
        <begin position="314"/>
        <end position="336"/>
    </location>
</feature>
<evidence type="ECO:0008006" key="5">
    <source>
        <dbReference type="Google" id="ProtNLM"/>
    </source>
</evidence>
<feature type="transmembrane region" description="Helical" evidence="2">
    <location>
        <begin position="571"/>
        <end position="590"/>
    </location>
</feature>
<feature type="transmembrane region" description="Helical" evidence="2">
    <location>
        <begin position="602"/>
        <end position="622"/>
    </location>
</feature>
<feature type="compositionally biased region" description="Low complexity" evidence="1">
    <location>
        <begin position="43"/>
        <end position="62"/>
    </location>
</feature>
<keyword evidence="2" id="KW-0472">Membrane</keyword>
<feature type="compositionally biased region" description="Basic and acidic residues" evidence="1">
    <location>
        <begin position="218"/>
        <end position="227"/>
    </location>
</feature>
<protein>
    <recommendedName>
        <fullName evidence="5">Transmembrane protein</fullName>
    </recommendedName>
</protein>
<feature type="transmembrane region" description="Helical" evidence="2">
    <location>
        <begin position="445"/>
        <end position="468"/>
    </location>
</feature>
<evidence type="ECO:0000256" key="1">
    <source>
        <dbReference type="SAM" id="MobiDB-lite"/>
    </source>
</evidence>
<sequence length="697" mass="78384">MDNIPHHTDLGQQLTNRSRSNSGSSPNVTPRGPSPSTTPRPSSPSGTPRPRSSSPTGTPRGSINIHGPSPLQFTSTNIQKDSESDDSSSSSSSSDSSSLDIEVADDAARERENNNIIVDQTVKIEKEFPISASTPITPTTTPNSSTNNVAHNLNNSNVTNKSKKSQERLEDAVSTHNTSNSHINATHSIRNFIHSLYNSTDEEESDSDGFDDEMDEIEDKKDSETNEKVGIEMRELSGEKNPHESKKYLREFDGRRLKLPLLLHLLEICKDYSLSLFVALIGTIICIILSYAYSSPEWLKRSNGTTDYFHHTDYAMLVSTFFVGGLAIFTLIQFISVYGIKRMVETKFYLWVIGVIGLFMLVPWSFFAGDVTYWYWLGDVILLIIGYTGLCFVMGYVGKSYQTHKERLSNGFAFLGTEILVSATALMYGMFMIQLYIGFSNIAKIAWRLVIHPIYFEVLMMIPVRLLVTKQMEKKGANIMHSLAVVHAQAHISTLGRMMISTINEIEFTVVSVILLNIGKLVFRSSVQLRDKAANRVLKKVMGKENQESKRFVRAVGLYTEMIMENASIPASAFTMWTFYNIRGLFFFPYPDSGEFTLADATINVAIQLGIAFVFDILTLLINERYFHLPLDRAWKRMKEKWLPFFGFLLYGLISMGSIGIIYMACRVPRFLTCDTQDVCSCKFVKDCDDFIATQLT</sequence>
<evidence type="ECO:0000313" key="4">
    <source>
        <dbReference type="Proteomes" id="UP000695562"/>
    </source>
</evidence>
<evidence type="ECO:0000256" key="2">
    <source>
        <dbReference type="SAM" id="Phobius"/>
    </source>
</evidence>
<gene>
    <name evidence="3" type="ORF">CYY_001211</name>
</gene>
<organism evidence="3 4">
    <name type="scientific">Polysphondylium violaceum</name>
    <dbReference type="NCBI Taxonomy" id="133409"/>
    <lineage>
        <taxon>Eukaryota</taxon>
        <taxon>Amoebozoa</taxon>
        <taxon>Evosea</taxon>
        <taxon>Eumycetozoa</taxon>
        <taxon>Dictyostelia</taxon>
        <taxon>Dictyosteliales</taxon>
        <taxon>Dictyosteliaceae</taxon>
        <taxon>Polysphondylium</taxon>
    </lineage>
</organism>
<proteinExistence type="predicted"/>
<accession>A0A8J4Q2F2</accession>
<feature type="compositionally biased region" description="Low complexity" evidence="1">
    <location>
        <begin position="133"/>
        <end position="160"/>
    </location>
</feature>
<keyword evidence="4" id="KW-1185">Reference proteome</keyword>
<feature type="transmembrane region" description="Helical" evidence="2">
    <location>
        <begin position="419"/>
        <end position="439"/>
    </location>
</feature>
<comment type="caution">
    <text evidence="3">The sequence shown here is derived from an EMBL/GenBank/DDBJ whole genome shotgun (WGS) entry which is preliminary data.</text>
</comment>
<dbReference type="AlphaFoldDB" id="A0A8J4Q2F2"/>
<feature type="compositionally biased region" description="Low complexity" evidence="1">
    <location>
        <begin position="87"/>
        <end position="98"/>
    </location>
</feature>